<dbReference type="EMBL" id="JAGTJS010000010">
    <property type="protein sequence ID" value="KAH7254900.1"/>
    <property type="molecule type" value="Genomic_DNA"/>
</dbReference>
<gene>
    <name evidence="2" type="ORF">B0J15DRAFT_549449</name>
</gene>
<accession>A0A9P9HCL9</accession>
<dbReference type="AlphaFoldDB" id="A0A9P9HCL9"/>
<protein>
    <submittedName>
        <fullName evidence="2">Uncharacterized protein</fullName>
    </submittedName>
</protein>
<sequence length="145" mass="16308">MTADLDEAGAPSAGAPPPRRIPRGTRSQPAKPVNAVVRVENLSDLTLEWTNDERVMELSTYFDPAKSNLSMSYNIHGLQPVIRKGTKFLLKDANNNYYQWDCETPGLWLITNARTLDAALDEIIYHPVLMETERMGHNLEGNRRG</sequence>
<feature type="region of interest" description="Disordered" evidence="1">
    <location>
        <begin position="1"/>
        <end position="31"/>
    </location>
</feature>
<name>A0A9P9HCL9_FUSSL</name>
<reference evidence="2" key="1">
    <citation type="journal article" date="2021" name="Nat. Commun.">
        <title>Genetic determinants of endophytism in the Arabidopsis root mycobiome.</title>
        <authorList>
            <person name="Mesny F."/>
            <person name="Miyauchi S."/>
            <person name="Thiergart T."/>
            <person name="Pickel B."/>
            <person name="Atanasova L."/>
            <person name="Karlsson M."/>
            <person name="Huettel B."/>
            <person name="Barry K.W."/>
            <person name="Haridas S."/>
            <person name="Chen C."/>
            <person name="Bauer D."/>
            <person name="Andreopoulos W."/>
            <person name="Pangilinan J."/>
            <person name="LaButti K."/>
            <person name="Riley R."/>
            <person name="Lipzen A."/>
            <person name="Clum A."/>
            <person name="Drula E."/>
            <person name="Henrissat B."/>
            <person name="Kohler A."/>
            <person name="Grigoriev I.V."/>
            <person name="Martin F.M."/>
            <person name="Hacquard S."/>
        </authorList>
    </citation>
    <scope>NUCLEOTIDE SEQUENCE</scope>
    <source>
        <strain evidence="2">FSSC 5 MPI-SDFR-AT-0091</strain>
    </source>
</reference>
<keyword evidence="3" id="KW-1185">Reference proteome</keyword>
<comment type="caution">
    <text evidence="2">The sequence shown here is derived from an EMBL/GenBank/DDBJ whole genome shotgun (WGS) entry which is preliminary data.</text>
</comment>
<dbReference type="OrthoDB" id="5055014at2759"/>
<evidence type="ECO:0000313" key="3">
    <source>
        <dbReference type="Proteomes" id="UP000736672"/>
    </source>
</evidence>
<proteinExistence type="predicted"/>
<organism evidence="2 3">
    <name type="scientific">Fusarium solani</name>
    <name type="common">Filamentous fungus</name>
    <dbReference type="NCBI Taxonomy" id="169388"/>
    <lineage>
        <taxon>Eukaryota</taxon>
        <taxon>Fungi</taxon>
        <taxon>Dikarya</taxon>
        <taxon>Ascomycota</taxon>
        <taxon>Pezizomycotina</taxon>
        <taxon>Sordariomycetes</taxon>
        <taxon>Hypocreomycetidae</taxon>
        <taxon>Hypocreales</taxon>
        <taxon>Nectriaceae</taxon>
        <taxon>Fusarium</taxon>
        <taxon>Fusarium solani species complex</taxon>
    </lineage>
</organism>
<evidence type="ECO:0000313" key="2">
    <source>
        <dbReference type="EMBL" id="KAH7254900.1"/>
    </source>
</evidence>
<evidence type="ECO:0000256" key="1">
    <source>
        <dbReference type="SAM" id="MobiDB-lite"/>
    </source>
</evidence>
<dbReference type="Proteomes" id="UP000736672">
    <property type="component" value="Unassembled WGS sequence"/>
</dbReference>